<feature type="domain" description="4Fe-4S ferredoxin-type" evidence="5">
    <location>
        <begin position="38"/>
        <end position="67"/>
    </location>
</feature>
<keyword evidence="1" id="KW-0004">4Fe-4S</keyword>
<protein>
    <submittedName>
        <fullName evidence="6">4Fe-4S ferredoxin</fullName>
    </submittedName>
</protein>
<accession>A0AAP2RD16</accession>
<evidence type="ECO:0000256" key="1">
    <source>
        <dbReference type="ARBA" id="ARBA00022485"/>
    </source>
</evidence>
<proteinExistence type="predicted"/>
<comment type="caution">
    <text evidence="6">The sequence shown here is derived from an EMBL/GenBank/DDBJ whole genome shotgun (WGS) entry which is preliminary data.</text>
</comment>
<evidence type="ECO:0000259" key="5">
    <source>
        <dbReference type="PROSITE" id="PS51379"/>
    </source>
</evidence>
<dbReference type="Gene3D" id="3.30.70.20">
    <property type="match status" value="1"/>
</dbReference>
<dbReference type="GO" id="GO:0016491">
    <property type="term" value="F:oxidoreductase activity"/>
    <property type="evidence" value="ECO:0007669"/>
    <property type="project" value="UniProtKB-ARBA"/>
</dbReference>
<dbReference type="PROSITE" id="PS00198">
    <property type="entry name" value="4FE4S_FER_1"/>
    <property type="match status" value="1"/>
</dbReference>
<dbReference type="NCBIfam" id="NF040864">
    <property type="entry name" value="HgcB_ferredoxin"/>
    <property type="match status" value="1"/>
</dbReference>
<sequence>MESLSIINTLHFDELLCINCGMCSIVCPHGVFSRGERKAVPVSPDSCMECGACQLNCPVDAIVVDSGVGCASAMIKAALTGSKKVTCGCDDDECEAEEAPCCCCEK</sequence>
<dbReference type="AlphaFoldDB" id="A0AAP2RD16"/>
<keyword evidence="2" id="KW-0479">Metal-binding</keyword>
<dbReference type="EMBL" id="PGCK01000001">
    <property type="protein sequence ID" value="MCD1293770.1"/>
    <property type="molecule type" value="Genomic_DNA"/>
</dbReference>
<dbReference type="PANTHER" id="PTHR43687:SF4">
    <property type="entry name" value="BLR5484 PROTEIN"/>
    <property type="match status" value="1"/>
</dbReference>
<dbReference type="GO" id="GO:0051539">
    <property type="term" value="F:4 iron, 4 sulfur cluster binding"/>
    <property type="evidence" value="ECO:0007669"/>
    <property type="project" value="UniProtKB-KW"/>
</dbReference>
<dbReference type="InterPro" id="IPR017896">
    <property type="entry name" value="4Fe4S_Fe-S-bd"/>
</dbReference>
<dbReference type="Proteomes" id="UP001320159">
    <property type="component" value="Unassembled WGS sequence"/>
</dbReference>
<dbReference type="PROSITE" id="PS51379">
    <property type="entry name" value="4FE4S_FER_2"/>
    <property type="match status" value="2"/>
</dbReference>
<gene>
    <name evidence="6" type="ORF">CUJ83_02010</name>
</gene>
<dbReference type="GO" id="GO:0046872">
    <property type="term" value="F:metal ion binding"/>
    <property type="evidence" value="ECO:0007669"/>
    <property type="project" value="UniProtKB-KW"/>
</dbReference>
<evidence type="ECO:0000313" key="6">
    <source>
        <dbReference type="EMBL" id="MCD1293770.1"/>
    </source>
</evidence>
<organism evidence="6 7">
    <name type="scientific">Methanooceanicella nereidis</name>
    <dbReference type="NCBI Taxonomy" id="2052831"/>
    <lineage>
        <taxon>Archaea</taxon>
        <taxon>Methanobacteriati</taxon>
        <taxon>Methanobacteriota</taxon>
        <taxon>Stenosarchaea group</taxon>
        <taxon>Methanomicrobia</taxon>
        <taxon>Methanocellales</taxon>
        <taxon>Methanocellaceae</taxon>
        <taxon>Methanooceanicella</taxon>
    </lineage>
</organism>
<evidence type="ECO:0000256" key="3">
    <source>
        <dbReference type="ARBA" id="ARBA00023004"/>
    </source>
</evidence>
<dbReference type="InterPro" id="IPR050572">
    <property type="entry name" value="Fe-S_Ferredoxin"/>
</dbReference>
<dbReference type="PANTHER" id="PTHR43687">
    <property type="entry name" value="ADENYLYLSULFATE REDUCTASE, BETA SUBUNIT"/>
    <property type="match status" value="1"/>
</dbReference>
<reference evidence="6 7" key="1">
    <citation type="submission" date="2017-11" db="EMBL/GenBank/DDBJ databases">
        <title>Isolation and Characterization of Family Methanocellaceae Species from Potential Methane Hydrate Area Offshore Southwestern Taiwan.</title>
        <authorList>
            <person name="Zhang W.-L."/>
            <person name="Chen W.-C."/>
            <person name="Lai M.-C."/>
            <person name="Chen S.-C."/>
        </authorList>
    </citation>
    <scope>NUCLEOTIDE SEQUENCE [LARGE SCALE GENOMIC DNA]</scope>
    <source>
        <strain evidence="6 7">CWC-04</strain>
    </source>
</reference>
<evidence type="ECO:0000313" key="7">
    <source>
        <dbReference type="Proteomes" id="UP001320159"/>
    </source>
</evidence>
<keyword evidence="3" id="KW-0408">Iron</keyword>
<evidence type="ECO:0000256" key="4">
    <source>
        <dbReference type="ARBA" id="ARBA00023014"/>
    </source>
</evidence>
<keyword evidence="7" id="KW-1185">Reference proteome</keyword>
<dbReference type="SUPFAM" id="SSF54862">
    <property type="entry name" value="4Fe-4S ferredoxins"/>
    <property type="match status" value="1"/>
</dbReference>
<name>A0AAP2RD16_9EURY</name>
<dbReference type="Pfam" id="PF12838">
    <property type="entry name" value="Fer4_7"/>
    <property type="match status" value="1"/>
</dbReference>
<evidence type="ECO:0000256" key="2">
    <source>
        <dbReference type="ARBA" id="ARBA00022723"/>
    </source>
</evidence>
<feature type="domain" description="4Fe-4S ferredoxin-type" evidence="5">
    <location>
        <begin position="8"/>
        <end position="37"/>
    </location>
</feature>
<dbReference type="RefSeq" id="WP_230740017.1">
    <property type="nucleotide sequence ID" value="NZ_PGCK01000001.1"/>
</dbReference>
<dbReference type="InterPro" id="IPR017900">
    <property type="entry name" value="4Fe4S_Fe_S_CS"/>
</dbReference>
<keyword evidence="4" id="KW-0411">Iron-sulfur</keyword>